<proteinExistence type="predicted"/>
<feature type="compositionally biased region" description="Low complexity" evidence="1">
    <location>
        <begin position="135"/>
        <end position="151"/>
    </location>
</feature>
<keyword evidence="3" id="KW-1185">Reference proteome</keyword>
<sequence length="254" mass="29072">MDTHHDVQHCDVEANSVMKKSQRFSCSFSFEEDQQLQSNNEDRKEQLLPNNYTGVPVTELVEAELAADRMQLRRHDNFSGTNEPSRSGSFRPQVLLLAMKRCLSLRWPPCLPINRQSNRKLAYQVDCDQLEDTETSVTSESSSESSSSASTSDERQMTLVKREADEVRSRGVKSVPPLCCGVSRSSPRLPRARQATDSVLASMILEKEMFLRIELVDSGEEKDDLRYRAEWKLSERTKELAEGVWLPRSYNIMY</sequence>
<name>A0A6G1QYM9_CHAAH</name>
<dbReference type="Proteomes" id="UP000503349">
    <property type="component" value="Chromosome 1"/>
</dbReference>
<evidence type="ECO:0000256" key="1">
    <source>
        <dbReference type="SAM" id="MobiDB-lite"/>
    </source>
</evidence>
<organism evidence="2 3">
    <name type="scientific">Channa argus</name>
    <name type="common">Northern snakehead</name>
    <name type="synonym">Ophicephalus argus</name>
    <dbReference type="NCBI Taxonomy" id="215402"/>
    <lineage>
        <taxon>Eukaryota</taxon>
        <taxon>Metazoa</taxon>
        <taxon>Chordata</taxon>
        <taxon>Craniata</taxon>
        <taxon>Vertebrata</taxon>
        <taxon>Euteleostomi</taxon>
        <taxon>Actinopterygii</taxon>
        <taxon>Neopterygii</taxon>
        <taxon>Teleostei</taxon>
        <taxon>Neoteleostei</taxon>
        <taxon>Acanthomorphata</taxon>
        <taxon>Anabantaria</taxon>
        <taxon>Anabantiformes</taxon>
        <taxon>Channoidei</taxon>
        <taxon>Channidae</taxon>
        <taxon>Channa</taxon>
    </lineage>
</organism>
<feature type="region of interest" description="Disordered" evidence="1">
    <location>
        <begin position="132"/>
        <end position="166"/>
    </location>
</feature>
<feature type="compositionally biased region" description="Basic and acidic residues" evidence="1">
    <location>
        <begin position="152"/>
        <end position="166"/>
    </location>
</feature>
<reference evidence="3" key="2">
    <citation type="submission" date="2019-02" db="EMBL/GenBank/DDBJ databases">
        <title>Opniocepnalus argus Var Kimnra genome.</title>
        <authorList>
            <person name="Zhou C."/>
            <person name="Xiao S."/>
        </authorList>
    </citation>
    <scope>NUCLEOTIDE SEQUENCE [LARGE SCALE GENOMIC DNA]</scope>
</reference>
<accession>A0A6G1QYM9</accession>
<protein>
    <submittedName>
        <fullName evidence="2">Uncharacterized protein</fullName>
    </submittedName>
</protein>
<evidence type="ECO:0000313" key="3">
    <source>
        <dbReference type="Proteomes" id="UP000503349"/>
    </source>
</evidence>
<reference evidence="2 3" key="1">
    <citation type="submission" date="2019-02" db="EMBL/GenBank/DDBJ databases">
        <title>Opniocepnalus argus genome.</title>
        <authorList>
            <person name="Zhou C."/>
            <person name="Xiao S."/>
        </authorList>
    </citation>
    <scope>NUCLEOTIDE SEQUENCE [LARGE SCALE GENOMIC DNA]</scope>
    <source>
        <strain evidence="2">OARG1902GOOAL</strain>
        <tissue evidence="2">Muscle</tissue>
    </source>
</reference>
<evidence type="ECO:0000313" key="2">
    <source>
        <dbReference type="EMBL" id="KAF3707419.1"/>
    </source>
</evidence>
<gene>
    <name evidence="2" type="ORF">EXN66_Car000592</name>
</gene>
<dbReference type="AlphaFoldDB" id="A0A6G1QYM9"/>
<dbReference type="EMBL" id="CM015712">
    <property type="protein sequence ID" value="KAF3707419.1"/>
    <property type="molecule type" value="Genomic_DNA"/>
</dbReference>